<feature type="compositionally biased region" description="Basic and acidic residues" evidence="3">
    <location>
        <begin position="153"/>
        <end position="171"/>
    </location>
</feature>
<dbReference type="InterPro" id="IPR052212">
    <property type="entry name" value="PH-like_domain"/>
</dbReference>
<proteinExistence type="predicted"/>
<dbReference type="Ensembl" id="ENSSSCT00050104097.1">
    <property type="protein sequence ID" value="ENSSSCP00050045596.1"/>
    <property type="gene ID" value="ENSSSCG00050075864.1"/>
</dbReference>
<evidence type="ECO:0000256" key="1">
    <source>
        <dbReference type="ARBA" id="ARBA00023054"/>
    </source>
</evidence>
<feature type="compositionally biased region" description="Low complexity" evidence="3">
    <location>
        <begin position="296"/>
        <end position="305"/>
    </location>
</feature>
<name>A0A8D1TQM0_PIG</name>
<feature type="domain" description="PH" evidence="4">
    <location>
        <begin position="1080"/>
        <end position="1183"/>
    </location>
</feature>
<accession>A0A8D1TQM0</accession>
<feature type="region of interest" description="Disordered" evidence="3">
    <location>
        <begin position="292"/>
        <end position="315"/>
    </location>
</feature>
<feature type="region of interest" description="Disordered" evidence="3">
    <location>
        <begin position="836"/>
        <end position="857"/>
    </location>
</feature>
<dbReference type="FunFam" id="2.30.29.30:FF:000006">
    <property type="entry name" value="Pleckstrin homology like domain family B member 1"/>
    <property type="match status" value="1"/>
</dbReference>
<sequence>MEEDNAQREEPKEDEVGDGQHVDSSKIMAEQSHMQKQLDLQNGSLEVDLVVNSLENDSKNMMESLSPKKYSSSLRFKANGDYSGSYLTLSQPVSAKRSPSPLGTSVRSSPSLAKIQGTKQFSCDGTDKNISMKPPTPSLSASASLGGYPLGRADFDHFTGRDTERSLRLSEKPPYSKYSSRNKSHDNVYFLGGLEGRKGSGSLLTMWNGSSLSDTGSSPISKSGAASMPSSPKQARKISIQDNLTLQPKLTRHKELASENIGLRTRKYSSSSLSHMGAYSRSLPRLHRATESQLAPLSLPPRSSLGNSKRTKLGEKDLPHSIIDNDNYLNFSSLSSGASPYKTSASEGNPYVSSTLSIPASPRVARKMLLASTSSCTSDDLDRASYSGTSPGHSFPPGELDRVFTARRNFSCGSVEFDDADLDSLRQASGTPQPVLRERKSSISSISGRDDLMDYHRRQREERLREQEMERLERQRLETILSLCAEYTKPDSRLSTGTTVADVQKINKELEKLQISDEESVFEEPLVSPEARYRCHQKSSLHDADLAGFGSLSQSSASFLPPRSARNEELLRDLTRTPPPPSSAFVKASGESTYLSILPKTPEGINEEQKMQELTAMEESRIAILNNLEELEQKIKDINDQMEESSRELDMECALLDGEQKSETTELMKEKEILDHLNRKIAELEKNIVGEKTKDADLLDVESKHFEDLEFQQLERESRLDEEKENLTQQLLREVAEYQRNIVTRKEKISALKKQANHIVQQAQREQDHFVKEKNNLIMMLQREKENLCNLEKKYSSLSGGKGFPVNPNTLKEHFRSLEERKKQHQEGLYLSDTLPRKKTTPSISPHFSSATMGRSTTPKGHLPLGQSNSCGSVLPHSLATMTKDSESRRMLRGYNHQQMSEGQRQKSSEFYNRTASESNVYLNSFHYPDHSYKDQAFDTLSLDSSDSMETSISACSPDNISSASTSNIARIEEMERLLKQAHAEKTRLLESREREMEAKKRALEEEKRRRELLEKRLQEETSQRQKLIEKEVKIREKQRAQARPLTRYLPVRKEDFDLRSHVETAGHNIDTCYHVSITEKTCRGFLIKMGGKIKTWKKRWFVFDRNKRTFSYYADKHEAKLKGVIYFQAIEEVYYDHLKNANKSPNPLLTFSVKTHDRIYYMVAPSPEAMRIWMDVIVTGAEGYTHFLL</sequence>
<feature type="compositionally biased region" description="Polar residues" evidence="3">
    <location>
        <begin position="101"/>
        <end position="123"/>
    </location>
</feature>
<dbReference type="SMART" id="SM00233">
    <property type="entry name" value="PH"/>
    <property type="match status" value="1"/>
</dbReference>
<feature type="compositionally biased region" description="Polar residues" evidence="3">
    <location>
        <begin position="841"/>
        <end position="857"/>
    </location>
</feature>
<keyword evidence="1 2" id="KW-0175">Coiled coil</keyword>
<feature type="region of interest" description="Disordered" evidence="3">
    <location>
        <begin position="91"/>
        <end position="182"/>
    </location>
</feature>
<evidence type="ECO:0000313" key="6">
    <source>
        <dbReference type="Proteomes" id="UP000694571"/>
    </source>
</evidence>
<evidence type="ECO:0000256" key="2">
    <source>
        <dbReference type="SAM" id="Coils"/>
    </source>
</evidence>
<dbReference type="InterPro" id="IPR011993">
    <property type="entry name" value="PH-like_dom_sf"/>
</dbReference>
<dbReference type="InterPro" id="IPR037810">
    <property type="entry name" value="PHLDB1/2/3_PH"/>
</dbReference>
<dbReference type="PANTHER" id="PTHR12156:SF21">
    <property type="entry name" value="PLECKSTRIN HOMOLOGY-LIKE DOMAIN FAMILY B MEMBER 2"/>
    <property type="match status" value="1"/>
</dbReference>
<evidence type="ECO:0000259" key="4">
    <source>
        <dbReference type="PROSITE" id="PS50003"/>
    </source>
</evidence>
<feature type="coiled-coil region" evidence="2">
    <location>
        <begin position="972"/>
        <end position="1031"/>
    </location>
</feature>
<feature type="coiled-coil region" evidence="2">
    <location>
        <begin position="721"/>
        <end position="791"/>
    </location>
</feature>
<feature type="region of interest" description="Disordered" evidence="3">
    <location>
        <begin position="214"/>
        <end position="238"/>
    </location>
</feature>
<evidence type="ECO:0000313" key="5">
    <source>
        <dbReference type="Ensembl" id="ENSSSCP00050045596.1"/>
    </source>
</evidence>
<feature type="compositionally biased region" description="Low complexity" evidence="3">
    <location>
        <begin position="138"/>
        <end position="151"/>
    </location>
</feature>
<feature type="coiled-coil region" evidence="2">
    <location>
        <begin position="614"/>
        <end position="694"/>
    </location>
</feature>
<organism evidence="5 6">
    <name type="scientific">Sus scrofa</name>
    <name type="common">Pig</name>
    <dbReference type="NCBI Taxonomy" id="9823"/>
    <lineage>
        <taxon>Eukaryota</taxon>
        <taxon>Metazoa</taxon>
        <taxon>Chordata</taxon>
        <taxon>Craniata</taxon>
        <taxon>Vertebrata</taxon>
        <taxon>Euteleostomi</taxon>
        <taxon>Mammalia</taxon>
        <taxon>Eutheria</taxon>
        <taxon>Laurasiatheria</taxon>
        <taxon>Artiodactyla</taxon>
        <taxon>Suina</taxon>
        <taxon>Suidae</taxon>
        <taxon>Sus</taxon>
    </lineage>
</organism>
<feature type="compositionally biased region" description="Basic and acidic residues" evidence="3">
    <location>
        <begin position="1"/>
        <end position="11"/>
    </location>
</feature>
<dbReference type="InterPro" id="IPR001849">
    <property type="entry name" value="PH_domain"/>
</dbReference>
<reference evidence="5" key="1">
    <citation type="submission" date="2025-08" db="UniProtKB">
        <authorList>
            <consortium name="Ensembl"/>
        </authorList>
    </citation>
    <scope>IDENTIFICATION</scope>
</reference>
<feature type="region of interest" description="Disordered" evidence="3">
    <location>
        <begin position="1"/>
        <end position="37"/>
    </location>
</feature>
<dbReference type="CDD" id="cd22265">
    <property type="entry name" value="UDM1_RNF168"/>
    <property type="match status" value="1"/>
</dbReference>
<dbReference type="CDD" id="cd14673">
    <property type="entry name" value="PH_PHLDB1_2"/>
    <property type="match status" value="1"/>
</dbReference>
<evidence type="ECO:0000256" key="3">
    <source>
        <dbReference type="SAM" id="MobiDB-lite"/>
    </source>
</evidence>
<feature type="region of interest" description="Disordered" evidence="3">
    <location>
        <begin position="423"/>
        <end position="454"/>
    </location>
</feature>
<dbReference type="Pfam" id="PF00169">
    <property type="entry name" value="PH"/>
    <property type="match status" value="1"/>
</dbReference>
<dbReference type="Proteomes" id="UP000694571">
    <property type="component" value="Unplaced"/>
</dbReference>
<dbReference type="PANTHER" id="PTHR12156">
    <property type="entry name" value="PLECKSTRIN HOMOLOGY-LIKE DOMAIN, FAMILY B, MEMBER 3"/>
    <property type="match status" value="1"/>
</dbReference>
<dbReference type="PROSITE" id="PS50003">
    <property type="entry name" value="PH_DOMAIN"/>
    <property type="match status" value="1"/>
</dbReference>
<protein>
    <recommendedName>
        <fullName evidence="4">PH domain-containing protein</fullName>
    </recommendedName>
</protein>
<dbReference type="AlphaFoldDB" id="A0A8D1TQM0"/>
<dbReference type="SUPFAM" id="SSF50729">
    <property type="entry name" value="PH domain-like"/>
    <property type="match status" value="1"/>
</dbReference>
<dbReference type="Gene3D" id="2.30.29.30">
    <property type="entry name" value="Pleckstrin-homology domain (PH domain)/Phosphotyrosine-binding domain (PTB)"/>
    <property type="match status" value="1"/>
</dbReference>
<feature type="region of interest" description="Disordered" evidence="3">
    <location>
        <begin position="377"/>
        <end position="400"/>
    </location>
</feature>